<evidence type="ECO:0000313" key="3">
    <source>
        <dbReference type="Proteomes" id="UP000054018"/>
    </source>
</evidence>
<gene>
    <name evidence="2" type="ORF">PISMIDRAFT_43099</name>
</gene>
<feature type="non-terminal residue" evidence="2">
    <location>
        <position position="1"/>
    </location>
</feature>
<name>A0A0C9Z512_9AGAM</name>
<feature type="non-terminal residue" evidence="2">
    <location>
        <position position="130"/>
    </location>
</feature>
<keyword evidence="3" id="KW-1185">Reference proteome</keyword>
<dbReference type="HOGENOM" id="CLU_085813_2_0_1"/>
<dbReference type="EMBL" id="KN833753">
    <property type="protein sequence ID" value="KIK21274.1"/>
    <property type="molecule type" value="Genomic_DNA"/>
</dbReference>
<evidence type="ECO:0000259" key="1">
    <source>
        <dbReference type="Pfam" id="PF20415"/>
    </source>
</evidence>
<dbReference type="Proteomes" id="UP000054018">
    <property type="component" value="Unassembled WGS sequence"/>
</dbReference>
<accession>A0A0C9Z512</accession>
<evidence type="ECO:0000313" key="2">
    <source>
        <dbReference type="EMBL" id="KIK21274.1"/>
    </source>
</evidence>
<reference evidence="2 3" key="1">
    <citation type="submission" date="2014-04" db="EMBL/GenBank/DDBJ databases">
        <authorList>
            <consortium name="DOE Joint Genome Institute"/>
            <person name="Kuo A."/>
            <person name="Kohler A."/>
            <person name="Costa M.D."/>
            <person name="Nagy L.G."/>
            <person name="Floudas D."/>
            <person name="Copeland A."/>
            <person name="Barry K.W."/>
            <person name="Cichocki N."/>
            <person name="Veneault-Fourrey C."/>
            <person name="LaButti K."/>
            <person name="Lindquist E.A."/>
            <person name="Lipzen A."/>
            <person name="Lundell T."/>
            <person name="Morin E."/>
            <person name="Murat C."/>
            <person name="Sun H."/>
            <person name="Tunlid A."/>
            <person name="Henrissat B."/>
            <person name="Grigoriev I.V."/>
            <person name="Hibbett D.S."/>
            <person name="Martin F."/>
            <person name="Nordberg H.P."/>
            <person name="Cantor M.N."/>
            <person name="Hua S.X."/>
        </authorList>
    </citation>
    <scope>NUCLEOTIDE SEQUENCE [LARGE SCALE GENOMIC DNA]</scope>
    <source>
        <strain evidence="2 3">441</strain>
    </source>
</reference>
<dbReference type="OrthoDB" id="3144234at2759"/>
<sequence>PLRWDVRYLPRHGVHTFDAAISPSELMQPAIYPPVKSLHIVSGLVSPTWPITVTNPSGVTVWDVLANIHATLQVPITHSEWEALSAKQRVRIKQIFYERCYASRDSKREHSGGVRRIDCLLSTTVFAGLS</sequence>
<dbReference type="Pfam" id="PF20415">
    <property type="entry name" value="DUF6699"/>
    <property type="match status" value="1"/>
</dbReference>
<dbReference type="InterPro" id="IPR046522">
    <property type="entry name" value="DUF6699"/>
</dbReference>
<dbReference type="STRING" id="765257.A0A0C9Z512"/>
<dbReference type="AlphaFoldDB" id="A0A0C9Z512"/>
<protein>
    <recommendedName>
        <fullName evidence="1">DUF6699 domain-containing protein</fullName>
    </recommendedName>
</protein>
<reference evidence="3" key="2">
    <citation type="submission" date="2015-01" db="EMBL/GenBank/DDBJ databases">
        <title>Evolutionary Origins and Diversification of the Mycorrhizal Mutualists.</title>
        <authorList>
            <consortium name="DOE Joint Genome Institute"/>
            <consortium name="Mycorrhizal Genomics Consortium"/>
            <person name="Kohler A."/>
            <person name="Kuo A."/>
            <person name="Nagy L.G."/>
            <person name="Floudas D."/>
            <person name="Copeland A."/>
            <person name="Barry K.W."/>
            <person name="Cichocki N."/>
            <person name="Veneault-Fourrey C."/>
            <person name="LaButti K."/>
            <person name="Lindquist E.A."/>
            <person name="Lipzen A."/>
            <person name="Lundell T."/>
            <person name="Morin E."/>
            <person name="Murat C."/>
            <person name="Riley R."/>
            <person name="Ohm R."/>
            <person name="Sun H."/>
            <person name="Tunlid A."/>
            <person name="Henrissat B."/>
            <person name="Grigoriev I.V."/>
            <person name="Hibbett D.S."/>
            <person name="Martin F."/>
        </authorList>
    </citation>
    <scope>NUCLEOTIDE SEQUENCE [LARGE SCALE GENOMIC DNA]</scope>
    <source>
        <strain evidence="3">441</strain>
    </source>
</reference>
<proteinExistence type="predicted"/>
<feature type="domain" description="DUF6699" evidence="1">
    <location>
        <begin position="2"/>
        <end position="129"/>
    </location>
</feature>
<organism evidence="2 3">
    <name type="scientific">Pisolithus microcarpus 441</name>
    <dbReference type="NCBI Taxonomy" id="765257"/>
    <lineage>
        <taxon>Eukaryota</taxon>
        <taxon>Fungi</taxon>
        <taxon>Dikarya</taxon>
        <taxon>Basidiomycota</taxon>
        <taxon>Agaricomycotina</taxon>
        <taxon>Agaricomycetes</taxon>
        <taxon>Agaricomycetidae</taxon>
        <taxon>Boletales</taxon>
        <taxon>Sclerodermatineae</taxon>
        <taxon>Pisolithaceae</taxon>
        <taxon>Pisolithus</taxon>
    </lineage>
</organism>